<evidence type="ECO:0000313" key="2">
    <source>
        <dbReference type="EMBL" id="RNA01897.1"/>
    </source>
</evidence>
<reference evidence="2 3" key="1">
    <citation type="journal article" date="2018" name="Sci. Rep.">
        <title>Genomic signatures of local adaptation to the degree of environmental predictability in rotifers.</title>
        <authorList>
            <person name="Franch-Gras L."/>
            <person name="Hahn C."/>
            <person name="Garcia-Roger E.M."/>
            <person name="Carmona M.J."/>
            <person name="Serra M."/>
            <person name="Gomez A."/>
        </authorList>
    </citation>
    <scope>NUCLEOTIDE SEQUENCE [LARGE SCALE GENOMIC DNA]</scope>
    <source>
        <strain evidence="2">HYR1</strain>
    </source>
</reference>
<protein>
    <submittedName>
        <fullName evidence="2">Uncharacterized protein</fullName>
    </submittedName>
</protein>
<dbReference type="AlphaFoldDB" id="A0A3M7PRW9"/>
<proteinExistence type="predicted"/>
<evidence type="ECO:0000313" key="3">
    <source>
        <dbReference type="Proteomes" id="UP000276133"/>
    </source>
</evidence>
<accession>A0A3M7PRW9</accession>
<organism evidence="2 3">
    <name type="scientific">Brachionus plicatilis</name>
    <name type="common">Marine rotifer</name>
    <name type="synonym">Brachionus muelleri</name>
    <dbReference type="NCBI Taxonomy" id="10195"/>
    <lineage>
        <taxon>Eukaryota</taxon>
        <taxon>Metazoa</taxon>
        <taxon>Spiralia</taxon>
        <taxon>Gnathifera</taxon>
        <taxon>Rotifera</taxon>
        <taxon>Eurotatoria</taxon>
        <taxon>Monogononta</taxon>
        <taxon>Pseudotrocha</taxon>
        <taxon>Ploima</taxon>
        <taxon>Brachionidae</taxon>
        <taxon>Brachionus</taxon>
    </lineage>
</organism>
<name>A0A3M7PRW9_BRAPC</name>
<feature type="compositionally biased region" description="Low complexity" evidence="1">
    <location>
        <begin position="71"/>
        <end position="83"/>
    </location>
</feature>
<gene>
    <name evidence="2" type="ORF">BpHYR1_037232</name>
</gene>
<evidence type="ECO:0000256" key="1">
    <source>
        <dbReference type="SAM" id="MobiDB-lite"/>
    </source>
</evidence>
<dbReference type="Proteomes" id="UP000276133">
    <property type="component" value="Unassembled WGS sequence"/>
</dbReference>
<keyword evidence="3" id="KW-1185">Reference proteome</keyword>
<feature type="region of interest" description="Disordered" evidence="1">
    <location>
        <begin position="52"/>
        <end position="83"/>
    </location>
</feature>
<comment type="caution">
    <text evidence="2">The sequence shown here is derived from an EMBL/GenBank/DDBJ whole genome shotgun (WGS) entry which is preliminary data.</text>
</comment>
<dbReference type="EMBL" id="REGN01009128">
    <property type="protein sequence ID" value="RNA01897.1"/>
    <property type="molecule type" value="Genomic_DNA"/>
</dbReference>
<sequence length="83" mass="9224">MLNSINHINTIHLDHIIALASRLKLFIFSEVAYSIPIRHKRKQGRPAAAVSTLIRQPNETQPEADVDEYPSSSEETVATTATV</sequence>